<evidence type="ECO:0000256" key="1">
    <source>
        <dbReference type="HAMAP-Rule" id="MF_02066"/>
    </source>
</evidence>
<comment type="subcellular location">
    <subcellularLocation>
        <location evidence="1">Periplasm</location>
    </subcellularLocation>
</comment>
<dbReference type="InterPro" id="IPR034706">
    <property type="entry name" value="CpoB"/>
</dbReference>
<proteinExistence type="inferred from homology"/>
<comment type="similarity">
    <text evidence="1">Belongs to the CpoB family.</text>
</comment>
<keyword evidence="1" id="KW-0732">Signal</keyword>
<keyword evidence="1" id="KW-0175">Coiled coil</keyword>
<dbReference type="InterPro" id="IPR019734">
    <property type="entry name" value="TPR_rpt"/>
</dbReference>
<reference evidence="3" key="1">
    <citation type="submission" date="2023-07" db="EMBL/GenBank/DDBJ databases">
        <title>Genome content predicts the carbon catabolic preferences of heterotrophic bacteria.</title>
        <authorList>
            <person name="Gralka M."/>
        </authorList>
    </citation>
    <scope>NUCLEOTIDE SEQUENCE</scope>
    <source>
        <strain evidence="3">C2R13</strain>
    </source>
</reference>
<sequence length="261" mass="27537" precursor="true">MKHSLKGLFGAGALLLPLSVLAAPTVEDLTGQSSSLYQQANTRLSGGGTLTLLNQLDEQAQEIARLRGRIDELEYQFKRLTEMSQQRYLDLEQRVSGGASAGENGQVVDSQAATAVTGGASAGGAASTNGASNADSGAAAQKDYENAFAKVQSRDFDGAIVAFEAFVVDHGDSNLAANAHYWLGELYSAKNQLDASAQAFDTVISEFSQSSKVPDAMYKLGLVKARQGKAQESRSLLEKLVQQYPDSKAGTMAKDFLSSGA</sequence>
<dbReference type="GO" id="GO:0070206">
    <property type="term" value="P:protein trimerization"/>
    <property type="evidence" value="ECO:0007669"/>
    <property type="project" value="InterPro"/>
</dbReference>
<feature type="coiled-coil region" evidence="1">
    <location>
        <begin position="56"/>
        <end position="83"/>
    </location>
</feature>
<gene>
    <name evidence="3" type="primary">ybgF</name>
    <name evidence="1" type="synonym">cpoB</name>
    <name evidence="3" type="ORF">Q4535_01075</name>
</gene>
<comment type="function">
    <text evidence="1">Mediates coordination of peptidoglycan synthesis and outer membrane constriction during cell division.</text>
</comment>
<comment type="caution">
    <text evidence="3">The sequence shown here is derived from an EMBL/GenBank/DDBJ whole genome shotgun (WGS) entry which is preliminary data.</text>
</comment>
<dbReference type="InterPro" id="IPR011990">
    <property type="entry name" value="TPR-like_helical_dom_sf"/>
</dbReference>
<organism evidence="3 4">
    <name type="scientific">Cobetia amphilecti</name>
    <dbReference type="NCBI Taxonomy" id="1055104"/>
    <lineage>
        <taxon>Bacteria</taxon>
        <taxon>Pseudomonadati</taxon>
        <taxon>Pseudomonadota</taxon>
        <taxon>Gammaproteobacteria</taxon>
        <taxon>Oceanospirillales</taxon>
        <taxon>Halomonadaceae</taxon>
        <taxon>Cobetia</taxon>
    </lineage>
</organism>
<evidence type="ECO:0000313" key="4">
    <source>
        <dbReference type="Proteomes" id="UP001170481"/>
    </source>
</evidence>
<dbReference type="GO" id="GO:0030288">
    <property type="term" value="C:outer membrane-bounded periplasmic space"/>
    <property type="evidence" value="ECO:0007669"/>
    <property type="project" value="UniProtKB-UniRule"/>
</dbReference>
<dbReference type="EMBL" id="JAUORK010000001">
    <property type="protein sequence ID" value="MDO6670700.1"/>
    <property type="molecule type" value="Genomic_DNA"/>
</dbReference>
<dbReference type="NCBIfam" id="TIGR02795">
    <property type="entry name" value="tol_pal_ybgF"/>
    <property type="match status" value="1"/>
</dbReference>
<dbReference type="Pfam" id="PF16331">
    <property type="entry name" value="TolA_bind_tri"/>
    <property type="match status" value="1"/>
</dbReference>
<dbReference type="Pfam" id="PF13174">
    <property type="entry name" value="TPR_6"/>
    <property type="match status" value="1"/>
</dbReference>
<evidence type="ECO:0000259" key="2">
    <source>
        <dbReference type="Pfam" id="PF16331"/>
    </source>
</evidence>
<dbReference type="Proteomes" id="UP001170481">
    <property type="component" value="Unassembled WGS sequence"/>
</dbReference>
<keyword evidence="1" id="KW-0574">Periplasm</keyword>
<dbReference type="SUPFAM" id="SSF48452">
    <property type="entry name" value="TPR-like"/>
    <property type="match status" value="1"/>
</dbReference>
<feature type="chain" id="PRO_5042653070" description="Cell division coordinator CpoB" evidence="1">
    <location>
        <begin position="23"/>
        <end position="261"/>
    </location>
</feature>
<dbReference type="Pfam" id="PF13432">
    <property type="entry name" value="TPR_16"/>
    <property type="match status" value="1"/>
</dbReference>
<protein>
    <recommendedName>
        <fullName evidence="1">Cell division coordinator CpoB</fullName>
    </recommendedName>
</protein>
<evidence type="ECO:0000313" key="3">
    <source>
        <dbReference type="EMBL" id="MDO6670700.1"/>
    </source>
</evidence>
<accession>A0AAP4WU73</accession>
<keyword evidence="1" id="KW-0132">Cell division</keyword>
<dbReference type="AlphaFoldDB" id="A0AAP4WU73"/>
<dbReference type="GO" id="GO:0043093">
    <property type="term" value="P:FtsZ-dependent cytokinesis"/>
    <property type="evidence" value="ECO:0007669"/>
    <property type="project" value="UniProtKB-UniRule"/>
</dbReference>
<dbReference type="InterPro" id="IPR032519">
    <property type="entry name" value="YbgF_tri"/>
</dbReference>
<dbReference type="Gene3D" id="1.20.5.110">
    <property type="match status" value="1"/>
</dbReference>
<dbReference type="RefSeq" id="WP_303592576.1">
    <property type="nucleotide sequence ID" value="NZ_JAUORK010000001.1"/>
</dbReference>
<feature type="domain" description="YbgF trimerisation" evidence="2">
    <location>
        <begin position="47"/>
        <end position="103"/>
    </location>
</feature>
<name>A0AAP4WU73_9GAMM</name>
<feature type="signal peptide" evidence="1">
    <location>
        <begin position="1"/>
        <end position="22"/>
    </location>
</feature>
<dbReference type="InterPro" id="IPR014162">
    <property type="entry name" value="CpoB_C"/>
</dbReference>
<dbReference type="Gene3D" id="1.25.40.10">
    <property type="entry name" value="Tetratricopeptide repeat domain"/>
    <property type="match status" value="1"/>
</dbReference>
<keyword evidence="1" id="KW-0131">Cell cycle</keyword>
<dbReference type="HAMAP" id="MF_02066">
    <property type="entry name" value="CpoB"/>
    <property type="match status" value="1"/>
</dbReference>